<organism evidence="2">
    <name type="scientific">Timema genevievae</name>
    <name type="common">Walking stick</name>
    <dbReference type="NCBI Taxonomy" id="629358"/>
    <lineage>
        <taxon>Eukaryota</taxon>
        <taxon>Metazoa</taxon>
        <taxon>Ecdysozoa</taxon>
        <taxon>Arthropoda</taxon>
        <taxon>Hexapoda</taxon>
        <taxon>Insecta</taxon>
        <taxon>Pterygota</taxon>
        <taxon>Neoptera</taxon>
        <taxon>Polyneoptera</taxon>
        <taxon>Phasmatodea</taxon>
        <taxon>Timematodea</taxon>
        <taxon>Timematoidea</taxon>
        <taxon>Timematidae</taxon>
        <taxon>Timema</taxon>
    </lineage>
</organism>
<evidence type="ECO:0000256" key="1">
    <source>
        <dbReference type="SAM" id="MobiDB-lite"/>
    </source>
</evidence>
<feature type="region of interest" description="Disordered" evidence="1">
    <location>
        <begin position="1"/>
        <end position="49"/>
    </location>
</feature>
<feature type="compositionally biased region" description="Basic and acidic residues" evidence="1">
    <location>
        <begin position="104"/>
        <end position="113"/>
    </location>
</feature>
<accession>A0A7R9JTM8</accession>
<feature type="region of interest" description="Disordered" evidence="1">
    <location>
        <begin position="92"/>
        <end position="123"/>
    </location>
</feature>
<reference evidence="2" key="1">
    <citation type="submission" date="2020-11" db="EMBL/GenBank/DDBJ databases">
        <authorList>
            <person name="Tran Van P."/>
        </authorList>
    </citation>
    <scope>NUCLEOTIDE SEQUENCE</scope>
</reference>
<dbReference type="AlphaFoldDB" id="A0A7R9JTM8"/>
<feature type="compositionally biased region" description="Polar residues" evidence="1">
    <location>
        <begin position="40"/>
        <end position="49"/>
    </location>
</feature>
<protein>
    <submittedName>
        <fullName evidence="2">Uncharacterized protein</fullName>
    </submittedName>
</protein>
<proteinExistence type="predicted"/>
<dbReference type="EMBL" id="OE839987">
    <property type="protein sequence ID" value="CAD7589167.1"/>
    <property type="molecule type" value="Genomic_DNA"/>
</dbReference>
<gene>
    <name evidence="2" type="ORF">TGEB3V08_LOCUS3148</name>
</gene>
<sequence>MRGLPPDDVFSQDQVEGPELNHSSHSRTYGKPPSVHPTKIRTSISPSSAVELNTTSALANYVTEAVHSTEIRTSVSPSSAVELNTTSALANYATEAGKRPPGRYRTDGTDRDSVCSPALEPEDDAKNFGPHLILIPSPGLSVEWRNGAESIAGGTDVVDAYW</sequence>
<evidence type="ECO:0000313" key="2">
    <source>
        <dbReference type="EMBL" id="CAD7589167.1"/>
    </source>
</evidence>
<name>A0A7R9JTM8_TIMGE</name>